<evidence type="ECO:0000313" key="2">
    <source>
        <dbReference type="EMBL" id="MXU83313.1"/>
    </source>
</evidence>
<protein>
    <submittedName>
        <fullName evidence="2">Putative secreted protein</fullName>
    </submittedName>
</protein>
<organism evidence="2">
    <name type="scientific">Ixodes ricinus</name>
    <name type="common">Common tick</name>
    <name type="synonym">Acarus ricinus</name>
    <dbReference type="NCBI Taxonomy" id="34613"/>
    <lineage>
        <taxon>Eukaryota</taxon>
        <taxon>Metazoa</taxon>
        <taxon>Ecdysozoa</taxon>
        <taxon>Arthropoda</taxon>
        <taxon>Chelicerata</taxon>
        <taxon>Arachnida</taxon>
        <taxon>Acari</taxon>
        <taxon>Parasitiformes</taxon>
        <taxon>Ixodida</taxon>
        <taxon>Ixodoidea</taxon>
        <taxon>Ixodidae</taxon>
        <taxon>Ixodinae</taxon>
        <taxon>Ixodes</taxon>
    </lineage>
</organism>
<feature type="region of interest" description="Disordered" evidence="1">
    <location>
        <begin position="55"/>
        <end position="74"/>
    </location>
</feature>
<dbReference type="EMBL" id="GIFC01001230">
    <property type="protein sequence ID" value="MXU83313.1"/>
    <property type="molecule type" value="Transcribed_RNA"/>
</dbReference>
<dbReference type="AlphaFoldDB" id="A0A6B0UB38"/>
<reference evidence="2" key="1">
    <citation type="submission" date="2019-12" db="EMBL/GenBank/DDBJ databases">
        <title>An insight into the sialome of adult female Ixodes ricinus ticks feeding for 6 days.</title>
        <authorList>
            <person name="Perner J."/>
            <person name="Ribeiro J.M.C."/>
        </authorList>
    </citation>
    <scope>NUCLEOTIDE SEQUENCE</scope>
    <source>
        <strain evidence="2">Semi-engorged</strain>
        <tissue evidence="2">Salivary glands</tissue>
    </source>
</reference>
<name>A0A6B0UB38_IXORI</name>
<accession>A0A6B0UB38</accession>
<evidence type="ECO:0000256" key="1">
    <source>
        <dbReference type="SAM" id="MobiDB-lite"/>
    </source>
</evidence>
<sequence>MIAALAPAYSTPIFSFGFGLAWFSPSFVDGDIVGSFDRSPLSLLDGVASSGHHVRTQAHTHTLTGKVRREGSSW</sequence>
<proteinExistence type="predicted"/>